<proteinExistence type="predicted"/>
<accession>A0A7R9ZK64</accession>
<evidence type="ECO:0000256" key="1">
    <source>
        <dbReference type="SAM" id="MobiDB-lite"/>
    </source>
</evidence>
<dbReference type="AlphaFoldDB" id="A0A7R9ZK64"/>
<protein>
    <submittedName>
        <fullName evidence="2">Uncharacterized protein</fullName>
    </submittedName>
</protein>
<feature type="region of interest" description="Disordered" evidence="1">
    <location>
        <begin position="30"/>
        <end position="56"/>
    </location>
</feature>
<gene>
    <name evidence="2" type="ORF">CAUS1442_LOCUS2631</name>
</gene>
<evidence type="ECO:0000313" key="2">
    <source>
        <dbReference type="EMBL" id="CAD8330533.1"/>
    </source>
</evidence>
<dbReference type="EMBL" id="HBEF01004266">
    <property type="protein sequence ID" value="CAD8330533.1"/>
    <property type="molecule type" value="Transcribed_RNA"/>
</dbReference>
<reference evidence="2" key="1">
    <citation type="submission" date="2021-01" db="EMBL/GenBank/DDBJ databases">
        <authorList>
            <person name="Corre E."/>
            <person name="Pelletier E."/>
            <person name="Niang G."/>
            <person name="Scheremetjew M."/>
            <person name="Finn R."/>
            <person name="Kale V."/>
            <person name="Holt S."/>
            <person name="Cochrane G."/>
            <person name="Meng A."/>
            <person name="Brown T."/>
            <person name="Cohen L."/>
        </authorList>
    </citation>
    <scope>NUCLEOTIDE SEQUENCE</scope>
    <source>
        <strain evidence="2">CCMP3328</strain>
    </source>
</reference>
<name>A0A7R9ZK64_9STRA</name>
<feature type="compositionally biased region" description="Low complexity" evidence="1">
    <location>
        <begin position="38"/>
        <end position="49"/>
    </location>
</feature>
<sequence length="102" mass="10968">MGGGPFIHGISAPPDQIDEQVAAAFAEKDNEEAMVPSTATTTTAATTTTNYMDQPTEDEMEAANKGIRMAPVEVDAITPTNATKKSINVKKFRSKRGGKRRR</sequence>
<organism evidence="2">
    <name type="scientific">Craspedostauros australis</name>
    <dbReference type="NCBI Taxonomy" id="1486917"/>
    <lineage>
        <taxon>Eukaryota</taxon>
        <taxon>Sar</taxon>
        <taxon>Stramenopiles</taxon>
        <taxon>Ochrophyta</taxon>
        <taxon>Bacillariophyta</taxon>
        <taxon>Bacillariophyceae</taxon>
        <taxon>Bacillariophycidae</taxon>
        <taxon>Naviculales</taxon>
        <taxon>Naviculaceae</taxon>
        <taxon>Craspedostauros</taxon>
    </lineage>
</organism>